<dbReference type="Proteomes" id="UP000272888">
    <property type="component" value="Unassembled WGS sequence"/>
</dbReference>
<dbReference type="GO" id="GO:0030288">
    <property type="term" value="C:outer membrane-bounded periplasmic space"/>
    <property type="evidence" value="ECO:0007669"/>
    <property type="project" value="TreeGrafter"/>
</dbReference>
<evidence type="ECO:0000313" key="3">
    <source>
        <dbReference type="EMBL" id="RKH40312.1"/>
    </source>
</evidence>
<reference evidence="4" key="1">
    <citation type="submission" date="2018-09" db="EMBL/GenBank/DDBJ databases">
        <authorList>
            <person name="Livingstone P.G."/>
            <person name="Whitworth D.E."/>
        </authorList>
    </citation>
    <scope>NUCLEOTIDE SEQUENCE [LARGE SCALE GENOMIC DNA]</scope>
    <source>
        <strain evidence="4">CA051B</strain>
    </source>
</reference>
<dbReference type="EMBL" id="RAWB01000758">
    <property type="protein sequence ID" value="RKH40312.1"/>
    <property type="molecule type" value="Genomic_DNA"/>
</dbReference>
<sequence length="308" mass="32530">ELGRAYRGLARGGVVGPVREVRAAYGPDGTALPVPDEMAPRRFLAARPVELLTDVLADEAARAPAFGLDNALRLPFRVAAKTGTSRAYVDNWAAGFTRERTVAVWVGNFDGTPMRGVSGITGAGPVFARVMSLAMKGVRPAPLVDRSHFDSRAICPLSGELAGPNCPGVLQEVYLPGTAPRHVCTMHRSDGALDVGPAYLAWAQAEGLASASVDAGNRSGGTPGFILPADGDEFLVEPDLPESAQAVPVRVMAPPGARMLELRTDTGRRIDLPPPFVTRLPAVAGERRLELWAPGGSAPLAVTRYRVR</sequence>
<keyword evidence="2" id="KW-0808">Transferase</keyword>
<evidence type="ECO:0000313" key="4">
    <source>
        <dbReference type="Proteomes" id="UP000272888"/>
    </source>
</evidence>
<dbReference type="GO" id="GO:0008955">
    <property type="term" value="F:peptidoglycan glycosyltransferase activity"/>
    <property type="evidence" value="ECO:0007669"/>
    <property type="project" value="TreeGrafter"/>
</dbReference>
<protein>
    <submittedName>
        <fullName evidence="3">Penicillin-binding protein 1C</fullName>
    </submittedName>
</protein>
<feature type="non-terminal residue" evidence="3">
    <location>
        <position position="1"/>
    </location>
</feature>
<dbReference type="PANTHER" id="PTHR32282">
    <property type="entry name" value="BINDING PROTEIN TRANSPEPTIDASE, PUTATIVE-RELATED"/>
    <property type="match status" value="1"/>
</dbReference>
<proteinExistence type="predicted"/>
<dbReference type="InterPro" id="IPR050396">
    <property type="entry name" value="Glycosyltr_51/Transpeptidase"/>
</dbReference>
<dbReference type="PANTHER" id="PTHR32282:SF15">
    <property type="entry name" value="PENICILLIN-BINDING PROTEIN 1C"/>
    <property type="match status" value="1"/>
</dbReference>
<accession>A0A3A8NK18</accession>
<name>A0A3A8NK18_9BACT</name>
<dbReference type="InterPro" id="IPR012338">
    <property type="entry name" value="Beta-lactam/transpept-like"/>
</dbReference>
<evidence type="ECO:0000256" key="2">
    <source>
        <dbReference type="ARBA" id="ARBA00022679"/>
    </source>
</evidence>
<gene>
    <name evidence="3" type="ORF">D7V93_39670</name>
</gene>
<keyword evidence="4" id="KW-1185">Reference proteome</keyword>
<dbReference type="SUPFAM" id="SSF56601">
    <property type="entry name" value="beta-lactamase/transpeptidase-like"/>
    <property type="match status" value="1"/>
</dbReference>
<dbReference type="GO" id="GO:0009252">
    <property type="term" value="P:peptidoglycan biosynthetic process"/>
    <property type="evidence" value="ECO:0007669"/>
    <property type="project" value="TreeGrafter"/>
</dbReference>
<comment type="caution">
    <text evidence="3">The sequence shown here is derived from an EMBL/GenBank/DDBJ whole genome shotgun (WGS) entry which is preliminary data.</text>
</comment>
<organism evidence="3 4">
    <name type="scientific">Corallococcus llansteffanensis</name>
    <dbReference type="NCBI Taxonomy" id="2316731"/>
    <lineage>
        <taxon>Bacteria</taxon>
        <taxon>Pseudomonadati</taxon>
        <taxon>Myxococcota</taxon>
        <taxon>Myxococcia</taxon>
        <taxon>Myxococcales</taxon>
        <taxon>Cystobacterineae</taxon>
        <taxon>Myxococcaceae</taxon>
        <taxon>Corallococcus</taxon>
    </lineage>
</organism>
<evidence type="ECO:0000256" key="1">
    <source>
        <dbReference type="ARBA" id="ARBA00022676"/>
    </source>
</evidence>
<dbReference type="AlphaFoldDB" id="A0A3A8NK18"/>
<keyword evidence="1" id="KW-0328">Glycosyltransferase</keyword>
<dbReference type="Gene3D" id="3.40.710.10">
    <property type="entry name" value="DD-peptidase/beta-lactamase superfamily"/>
    <property type="match status" value="1"/>
</dbReference>